<comment type="caution">
    <text evidence="1">The sequence shown here is derived from an EMBL/GenBank/DDBJ whole genome shotgun (WGS) entry which is preliminary data.</text>
</comment>
<organism evidence="1 2">
    <name type="scientific">Phocaeicola coprocola CAG:162</name>
    <dbReference type="NCBI Taxonomy" id="1263040"/>
    <lineage>
        <taxon>Bacteria</taxon>
        <taxon>Pseudomonadati</taxon>
        <taxon>Bacteroidota</taxon>
        <taxon>Bacteroidia</taxon>
        <taxon>Bacteroidales</taxon>
        <taxon>Bacteroidaceae</taxon>
        <taxon>Phocaeicola</taxon>
    </lineage>
</organism>
<dbReference type="Proteomes" id="UP000018362">
    <property type="component" value="Unassembled WGS sequence"/>
</dbReference>
<dbReference type="AlphaFoldDB" id="R6D2G0"/>
<protein>
    <submittedName>
        <fullName evidence="1">Uncharacterized protein</fullName>
    </submittedName>
</protein>
<sequence length="58" mass="6685">MSGKGNPFYMSTFKNYLNFVKIIASYYENKVITNVIYIVTLYEYNIVYCHQASSPATA</sequence>
<reference evidence="1" key="1">
    <citation type="submission" date="2012-11" db="EMBL/GenBank/DDBJ databases">
        <title>Dependencies among metagenomic species, viruses, plasmids and units of genetic variation.</title>
        <authorList>
            <person name="Nielsen H.B."/>
            <person name="Almeida M."/>
            <person name="Juncker A.S."/>
            <person name="Rasmussen S."/>
            <person name="Li J."/>
            <person name="Sunagawa S."/>
            <person name="Plichta D."/>
            <person name="Gautier L."/>
            <person name="Le Chatelier E."/>
            <person name="Peletier E."/>
            <person name="Bonde I."/>
            <person name="Nielsen T."/>
            <person name="Manichanh C."/>
            <person name="Arumugam M."/>
            <person name="Batto J."/>
            <person name="Santos M.B.Q.D."/>
            <person name="Blom N."/>
            <person name="Borruel N."/>
            <person name="Burgdorf K.S."/>
            <person name="Boumezbeur F."/>
            <person name="Casellas F."/>
            <person name="Dore J."/>
            <person name="Guarner F."/>
            <person name="Hansen T."/>
            <person name="Hildebrand F."/>
            <person name="Kaas R.S."/>
            <person name="Kennedy S."/>
            <person name="Kristiansen K."/>
            <person name="Kultima J.R."/>
            <person name="Leonard P."/>
            <person name="Levenez F."/>
            <person name="Lund O."/>
            <person name="Moumen B."/>
            <person name="Le Paslier D."/>
            <person name="Pons N."/>
            <person name="Pedersen O."/>
            <person name="Prifti E."/>
            <person name="Qin J."/>
            <person name="Raes J."/>
            <person name="Tap J."/>
            <person name="Tims S."/>
            <person name="Ussery D.W."/>
            <person name="Yamada T."/>
            <person name="MetaHit consortium"/>
            <person name="Renault P."/>
            <person name="Sicheritz-Ponten T."/>
            <person name="Bork P."/>
            <person name="Wang J."/>
            <person name="Brunak S."/>
            <person name="Ehrlich S.D."/>
        </authorList>
    </citation>
    <scope>NUCLEOTIDE SEQUENCE [LARGE SCALE GENOMIC DNA]</scope>
</reference>
<gene>
    <name evidence="1" type="ORF">BN509_02453</name>
</gene>
<accession>R6D2G0</accession>
<evidence type="ECO:0000313" key="1">
    <source>
        <dbReference type="EMBL" id="CDA71847.1"/>
    </source>
</evidence>
<dbReference type="EMBL" id="CBCJ010000185">
    <property type="protein sequence ID" value="CDA71847.1"/>
    <property type="molecule type" value="Genomic_DNA"/>
</dbReference>
<evidence type="ECO:0000313" key="2">
    <source>
        <dbReference type="Proteomes" id="UP000018362"/>
    </source>
</evidence>
<name>R6D2G0_9BACT</name>
<proteinExistence type="predicted"/>